<comment type="function">
    <text evidence="7">Lyase that catalyzes the C1-decarboxylation of 4-hydroxy-3-methoxy-5-(all-trans-polyprenyl)benzoic acid into 2-methoxy-6-(all-trans-polyprenyl)phenol during ubiquinone biosynthesis.</text>
</comment>
<keyword evidence="5 7" id="KW-0456">Lyase</keyword>
<accession>A0A9Q3HVA1</accession>
<comment type="cofactor">
    <cofactor evidence="7">
        <name>Zn(2+)</name>
        <dbReference type="ChEBI" id="CHEBI:29105"/>
    </cofactor>
</comment>
<evidence type="ECO:0000256" key="2">
    <source>
        <dbReference type="ARBA" id="ARBA00022792"/>
    </source>
</evidence>
<keyword evidence="1 7" id="KW-0831">Ubiquinone biosynthesis</keyword>
<dbReference type="HAMAP" id="MF_03111">
    <property type="entry name" value="Coq4"/>
    <property type="match status" value="1"/>
</dbReference>
<sequence length="304" mass="34557">MALARDRIRLMLPSLLLRSHFLPRKPSIAVVGVISAPPAPVPVTPVRRQIVSSASIGQQRRLSYPEHVPLNTFQRIFLTVGSALASLNNPHRGDMVATLSETSAGPFLSRLRDQMLEDDGGRRLLRDRPAVNTSTINLNTLESLPEGTLGKEYCNWLRWCKVSPDTREPVRFIDCPELAFVMQRYRQCHDFYHVITGPFPVNVSGEIVVKWFELANMGLPVAALSAIFGPLRLESSKRNRLLKTYVPWALKCGSSCKPLICVEWEKKWEMSIEELRKELGIWSPPMDFKAWLEEERRIKNASKK</sequence>
<evidence type="ECO:0000256" key="6">
    <source>
        <dbReference type="ARBA" id="ARBA00081568"/>
    </source>
</evidence>
<reference evidence="8" key="1">
    <citation type="submission" date="2021-03" db="EMBL/GenBank/DDBJ databases">
        <title>Draft genome sequence of rust myrtle Austropuccinia psidii MF-1, a brazilian biotype.</title>
        <authorList>
            <person name="Quecine M.C."/>
            <person name="Pachon D.M.R."/>
            <person name="Bonatelli M.L."/>
            <person name="Correr F.H."/>
            <person name="Franceschini L.M."/>
            <person name="Leite T.F."/>
            <person name="Margarido G.R.A."/>
            <person name="Almeida C.A."/>
            <person name="Ferrarezi J.A."/>
            <person name="Labate C.A."/>
        </authorList>
    </citation>
    <scope>NUCLEOTIDE SEQUENCE</scope>
    <source>
        <strain evidence="8">MF-1</strain>
    </source>
</reference>
<dbReference type="PANTHER" id="PTHR12922:SF7">
    <property type="entry name" value="UBIQUINONE BIOSYNTHESIS PROTEIN COQ4 HOMOLOG, MITOCHONDRIAL"/>
    <property type="match status" value="1"/>
</dbReference>
<dbReference type="InterPro" id="IPR027540">
    <property type="entry name" value="Coq4_euk"/>
</dbReference>
<dbReference type="Pfam" id="PF05019">
    <property type="entry name" value="Coq4"/>
    <property type="match status" value="1"/>
</dbReference>
<dbReference type="AlphaFoldDB" id="A0A9Q3HVA1"/>
<dbReference type="GO" id="GO:0008270">
    <property type="term" value="F:zinc ion binding"/>
    <property type="evidence" value="ECO:0007669"/>
    <property type="project" value="UniProtKB-UniRule"/>
</dbReference>
<keyword evidence="7" id="KW-0862">Zinc</keyword>
<feature type="binding site" evidence="7">
    <location>
        <position position="193"/>
    </location>
    <ligand>
        <name>Zn(2+)</name>
        <dbReference type="ChEBI" id="CHEBI:29105"/>
    </ligand>
</feature>
<protein>
    <recommendedName>
        <fullName evidence="6">4-hydroxy-3-methoxy-5-polyprenylbenzoate decarboxylase</fullName>
    </recommendedName>
</protein>
<keyword evidence="3 7" id="KW-0496">Mitochondrion</keyword>
<evidence type="ECO:0000313" key="9">
    <source>
        <dbReference type="Proteomes" id="UP000765509"/>
    </source>
</evidence>
<evidence type="ECO:0000256" key="5">
    <source>
        <dbReference type="ARBA" id="ARBA00023239"/>
    </source>
</evidence>
<evidence type="ECO:0000256" key="4">
    <source>
        <dbReference type="ARBA" id="ARBA00023136"/>
    </source>
</evidence>
<comment type="similarity">
    <text evidence="7">Belongs to the COQ4 family.</text>
</comment>
<comment type="catalytic activity">
    <reaction evidence="7">
        <text>a 4-hydroxy-3-methoxy-5-(all-trans-polyprenyl)benzoate + H(+) = a 2-methoxy-6-(all-trans-polyprenyl)phenol + CO2</text>
        <dbReference type="Rhea" id="RHEA:81179"/>
        <dbReference type="Rhea" id="RHEA-COMP:9551"/>
        <dbReference type="Rhea" id="RHEA-COMP:10931"/>
        <dbReference type="ChEBI" id="CHEBI:15378"/>
        <dbReference type="ChEBI" id="CHEBI:16526"/>
        <dbReference type="ChEBI" id="CHEBI:62731"/>
        <dbReference type="ChEBI" id="CHEBI:84443"/>
        <dbReference type="EC" id="4.1.1.130"/>
    </reaction>
</comment>
<comment type="subunit">
    <text evidence="7">Component of a multi-subunit COQ enzyme complex, composed of at least COQ3, COQ4, COQ5, COQ6, COQ7 and COQ9.</text>
</comment>
<evidence type="ECO:0000256" key="3">
    <source>
        <dbReference type="ARBA" id="ARBA00023128"/>
    </source>
</evidence>
<keyword evidence="2 7" id="KW-0999">Mitochondrion inner membrane</keyword>
<dbReference type="Proteomes" id="UP000765509">
    <property type="component" value="Unassembled WGS sequence"/>
</dbReference>
<comment type="subcellular location">
    <subcellularLocation>
        <location evidence="7">Mitochondrion inner membrane</location>
        <topology evidence="7">Peripheral membrane protein</topology>
        <orientation evidence="7">Matrix side</orientation>
    </subcellularLocation>
</comment>
<dbReference type="EMBL" id="AVOT02024838">
    <property type="protein sequence ID" value="MBW0515770.1"/>
    <property type="molecule type" value="Genomic_DNA"/>
</dbReference>
<proteinExistence type="inferred from homology"/>
<dbReference type="GO" id="GO:0031314">
    <property type="term" value="C:extrinsic component of mitochondrial inner membrane"/>
    <property type="evidence" value="ECO:0007669"/>
    <property type="project" value="UniProtKB-UniRule"/>
</dbReference>
<evidence type="ECO:0000256" key="1">
    <source>
        <dbReference type="ARBA" id="ARBA00022688"/>
    </source>
</evidence>
<comment type="caution">
    <text evidence="8">The sequence shown here is derived from an EMBL/GenBank/DDBJ whole genome shotgun (WGS) entry which is preliminary data.</text>
</comment>
<dbReference type="GO" id="GO:0120539">
    <property type="term" value="F:4-hydroxy-3-methoxy-5-polyprenylbenzoate decarboxylase activity"/>
    <property type="evidence" value="ECO:0007669"/>
    <property type="project" value="UniProtKB-EC"/>
</dbReference>
<dbReference type="OrthoDB" id="4249at2759"/>
<keyword evidence="4 7" id="KW-0472">Membrane</keyword>
<feature type="binding site" evidence="7">
    <location>
        <position position="206"/>
    </location>
    <ligand>
        <name>Zn(2+)</name>
        <dbReference type="ChEBI" id="CHEBI:29105"/>
    </ligand>
</feature>
<evidence type="ECO:0000256" key="7">
    <source>
        <dbReference type="HAMAP-Rule" id="MF_03111"/>
    </source>
</evidence>
<name>A0A9Q3HVA1_9BASI</name>
<keyword evidence="9" id="KW-1185">Reference proteome</keyword>
<dbReference type="PANTHER" id="PTHR12922">
    <property type="entry name" value="UBIQUINONE BIOSYNTHESIS PROTEIN"/>
    <property type="match status" value="1"/>
</dbReference>
<organism evidence="8 9">
    <name type="scientific">Austropuccinia psidii MF-1</name>
    <dbReference type="NCBI Taxonomy" id="1389203"/>
    <lineage>
        <taxon>Eukaryota</taxon>
        <taxon>Fungi</taxon>
        <taxon>Dikarya</taxon>
        <taxon>Basidiomycota</taxon>
        <taxon>Pucciniomycotina</taxon>
        <taxon>Pucciniomycetes</taxon>
        <taxon>Pucciniales</taxon>
        <taxon>Sphaerophragmiaceae</taxon>
        <taxon>Austropuccinia</taxon>
    </lineage>
</organism>
<dbReference type="InterPro" id="IPR007715">
    <property type="entry name" value="Coq4"/>
</dbReference>
<feature type="binding site" evidence="7">
    <location>
        <position position="190"/>
    </location>
    <ligand>
        <name>Zn(2+)</name>
        <dbReference type="ChEBI" id="CHEBI:29105"/>
    </ligand>
</feature>
<keyword evidence="7" id="KW-0479">Metal-binding</keyword>
<feature type="binding site" evidence="7">
    <location>
        <position position="189"/>
    </location>
    <ligand>
        <name>Zn(2+)</name>
        <dbReference type="ChEBI" id="CHEBI:29105"/>
    </ligand>
</feature>
<evidence type="ECO:0000313" key="8">
    <source>
        <dbReference type="EMBL" id="MBW0515770.1"/>
    </source>
</evidence>
<gene>
    <name evidence="7" type="primary">COQ4</name>
    <name evidence="8" type="ORF">O181_055485</name>
</gene>
<comment type="pathway">
    <text evidence="7">Cofactor biosynthesis; ubiquinone biosynthesis.</text>
</comment>